<organism evidence="1">
    <name type="scientific">Hexamita inflata</name>
    <dbReference type="NCBI Taxonomy" id="28002"/>
    <lineage>
        <taxon>Eukaryota</taxon>
        <taxon>Metamonada</taxon>
        <taxon>Diplomonadida</taxon>
        <taxon>Hexamitidae</taxon>
        <taxon>Hexamitinae</taxon>
        <taxon>Hexamita</taxon>
    </lineage>
</organism>
<dbReference type="EMBL" id="CATOUU010000139">
    <property type="protein sequence ID" value="CAI9917784.1"/>
    <property type="molecule type" value="Genomic_DNA"/>
</dbReference>
<reference evidence="2 3" key="2">
    <citation type="submission" date="2024-07" db="EMBL/GenBank/DDBJ databases">
        <authorList>
            <person name="Akdeniz Z."/>
        </authorList>
    </citation>
    <scope>NUCLEOTIDE SEQUENCE [LARGE SCALE GENOMIC DNA]</scope>
</reference>
<reference evidence="1" key="1">
    <citation type="submission" date="2023-06" db="EMBL/GenBank/DDBJ databases">
        <authorList>
            <person name="Kurt Z."/>
        </authorList>
    </citation>
    <scope>NUCLEOTIDE SEQUENCE</scope>
</reference>
<evidence type="ECO:0000313" key="3">
    <source>
        <dbReference type="Proteomes" id="UP001642409"/>
    </source>
</evidence>
<evidence type="ECO:0000313" key="2">
    <source>
        <dbReference type="EMBL" id="CAL6106467.1"/>
    </source>
</evidence>
<dbReference type="EMBL" id="CAXDID020000611">
    <property type="protein sequence ID" value="CAL6106467.1"/>
    <property type="molecule type" value="Genomic_DNA"/>
</dbReference>
<keyword evidence="3" id="KW-1185">Reference proteome</keyword>
<sequence length="114" mass="12908">MNLQPSQDYKSLWDVNYSGQQFTNTSDSTHVYLKKEGIKQNFSIDAVEQPVFNILTSPLLTGVEQDSKVSLRSRVCFKAEAENSNTEFDLNFNQVASSVAMTEDQEELVCITFK</sequence>
<comment type="caution">
    <text evidence="1">The sequence shown here is derived from an EMBL/GenBank/DDBJ whole genome shotgun (WGS) entry which is preliminary data.</text>
</comment>
<dbReference type="AlphaFoldDB" id="A0AA86TGA9"/>
<name>A0AA86TGA9_9EUKA</name>
<protein>
    <submittedName>
        <fullName evidence="2">Hypothetical_protein</fullName>
    </submittedName>
</protein>
<proteinExistence type="predicted"/>
<gene>
    <name evidence="1" type="ORF">HINF_LOCUS5429</name>
    <name evidence="2" type="ORF">HINF_LOCUS73756</name>
</gene>
<accession>A0AA86TGA9</accession>
<dbReference type="Proteomes" id="UP001642409">
    <property type="component" value="Unassembled WGS sequence"/>
</dbReference>
<evidence type="ECO:0000313" key="1">
    <source>
        <dbReference type="EMBL" id="CAI9917784.1"/>
    </source>
</evidence>